<evidence type="ECO:0000256" key="12">
    <source>
        <dbReference type="ARBA" id="ARBA00023145"/>
    </source>
</evidence>
<dbReference type="Pfam" id="PF02275">
    <property type="entry name" value="CBAH"/>
    <property type="match status" value="1"/>
</dbReference>
<comment type="caution">
    <text evidence="21">The sequence shown here is derived from an EMBL/GenBank/DDBJ whole genome shotgun (WGS) entry which is preliminary data.</text>
</comment>
<keyword evidence="14" id="KW-0325">Glycoprotein</keyword>
<dbReference type="GO" id="GO:0016020">
    <property type="term" value="C:membrane"/>
    <property type="evidence" value="ECO:0007669"/>
    <property type="project" value="GOC"/>
</dbReference>
<feature type="chain" id="PRO_5041454542" description="Acid ceramidase" evidence="18">
    <location>
        <begin position="17"/>
        <end position="398"/>
    </location>
</feature>
<comment type="pathway">
    <text evidence="4">Sphingolipid metabolism.</text>
</comment>
<sequence length="398" mass="44373">MLVFLGILGLFAVSLADPTPDPWGVYGEVCMANTPGVYDPADSQTVPWYTVNLDEDPKTRWALVARSRAQGILDTLETVHQFIGEHGLLGEMGELLWQILLNSMDDAVFHLPEPYRSEILGFADAANIPVSKLVLLNLFYEISKGCTSIVAEDPNGKIYHARNQDFGTFFIWNTTLETWQQTIALKNILINVNYIRGGKTVYKGVTFAGHMGVLTGMKPHAFTISTNSRAGKSWDNLAAWFAGQANERIELIWADRQVLEVANSFDEAIDYLSTVPLFASGYFIVGGRKSGEGAIITRGPNGTDHIERIDTSKPDGWYVLETNYDWDKVEFYLDSRIGPGNDCMKRLTRANVGLEGLYQVLSSKPNLNKATVYTSVMQVDDLAFQSFIRDCPNPCWFV</sequence>
<evidence type="ECO:0000313" key="21">
    <source>
        <dbReference type="EMBL" id="CAJ0586528.1"/>
    </source>
</evidence>
<evidence type="ECO:0000256" key="5">
    <source>
        <dbReference type="ARBA" id="ARBA00005730"/>
    </source>
</evidence>
<dbReference type="Gene3D" id="3.60.60.10">
    <property type="entry name" value="Penicillin V Acylase, Chain A"/>
    <property type="match status" value="1"/>
</dbReference>
<evidence type="ECO:0000256" key="6">
    <source>
        <dbReference type="ARBA" id="ARBA00011891"/>
    </source>
</evidence>
<evidence type="ECO:0000256" key="16">
    <source>
        <dbReference type="ARBA" id="ARBA00040588"/>
    </source>
</evidence>
<dbReference type="InterPro" id="IPR016699">
    <property type="entry name" value="Acid_ceramidase-like"/>
</dbReference>
<keyword evidence="7" id="KW-0964">Secreted</keyword>
<evidence type="ECO:0000313" key="22">
    <source>
        <dbReference type="Proteomes" id="UP001177023"/>
    </source>
</evidence>
<keyword evidence="10" id="KW-0746">Sphingolipid metabolism</keyword>
<dbReference type="GO" id="GO:0006631">
    <property type="term" value="P:fatty acid metabolic process"/>
    <property type="evidence" value="ECO:0007669"/>
    <property type="project" value="InterPro"/>
</dbReference>
<dbReference type="InterPro" id="IPR029130">
    <property type="entry name" value="Acid_ceramidase_N"/>
</dbReference>
<feature type="non-terminal residue" evidence="21">
    <location>
        <position position="398"/>
    </location>
</feature>
<dbReference type="Proteomes" id="UP001177023">
    <property type="component" value="Unassembled WGS sequence"/>
</dbReference>
<dbReference type="PANTHER" id="PTHR28583:SF1">
    <property type="entry name" value="ACID CERAMIDASE"/>
    <property type="match status" value="1"/>
</dbReference>
<dbReference type="GO" id="GO:0017064">
    <property type="term" value="F:fatty acid amide hydrolase activity"/>
    <property type="evidence" value="ECO:0007669"/>
    <property type="project" value="InterPro"/>
</dbReference>
<evidence type="ECO:0000256" key="18">
    <source>
        <dbReference type="SAM" id="SignalP"/>
    </source>
</evidence>
<evidence type="ECO:0000256" key="8">
    <source>
        <dbReference type="ARBA" id="ARBA00022729"/>
    </source>
</evidence>
<dbReference type="EC" id="3.5.1.23" evidence="6"/>
<feature type="domain" description="Choloylglycine hydrolase/NAAA C-terminal" evidence="19">
    <location>
        <begin position="146"/>
        <end position="315"/>
    </location>
</feature>
<dbReference type="PIRSF" id="PIRSF017632">
    <property type="entry name" value="Acid_ceramidase-like"/>
    <property type="match status" value="1"/>
</dbReference>
<dbReference type="GO" id="GO:0005764">
    <property type="term" value="C:lysosome"/>
    <property type="evidence" value="ECO:0007669"/>
    <property type="project" value="UniProtKB-SubCell"/>
</dbReference>
<keyword evidence="11" id="KW-0443">Lipid metabolism</keyword>
<evidence type="ECO:0000256" key="17">
    <source>
        <dbReference type="PIRSR" id="PIRSR017632-1"/>
    </source>
</evidence>
<comment type="pathway">
    <text evidence="3">Lipid metabolism; sphingolipid metabolism.</text>
</comment>
<dbReference type="AlphaFoldDB" id="A0AA36DFW1"/>
<evidence type="ECO:0000256" key="4">
    <source>
        <dbReference type="ARBA" id="ARBA00004991"/>
    </source>
</evidence>
<feature type="domain" description="Acid ceramidase N-terminal" evidence="20">
    <location>
        <begin position="44"/>
        <end position="99"/>
    </location>
</feature>
<dbReference type="FunFam" id="3.60.60.10:FF:000006">
    <property type="entry name" value="N-acylethanolamine-hydrolyzing acid amidase"/>
    <property type="match status" value="1"/>
</dbReference>
<evidence type="ECO:0000256" key="13">
    <source>
        <dbReference type="ARBA" id="ARBA00023157"/>
    </source>
</evidence>
<keyword evidence="12" id="KW-0865">Zymogen</keyword>
<evidence type="ECO:0000256" key="9">
    <source>
        <dbReference type="ARBA" id="ARBA00022801"/>
    </source>
</evidence>
<dbReference type="GO" id="GO:0005576">
    <property type="term" value="C:extracellular region"/>
    <property type="evidence" value="ECO:0007669"/>
    <property type="project" value="UniProtKB-SubCell"/>
</dbReference>
<evidence type="ECO:0000256" key="15">
    <source>
        <dbReference type="ARBA" id="ARBA00023228"/>
    </source>
</evidence>
<gene>
    <name evidence="21" type="ORF">MSPICULIGERA_LOCUS24532</name>
</gene>
<keyword evidence="22" id="KW-1185">Reference proteome</keyword>
<dbReference type="GO" id="GO:0006665">
    <property type="term" value="P:sphingolipid metabolic process"/>
    <property type="evidence" value="ECO:0007669"/>
    <property type="project" value="UniProtKB-KW"/>
</dbReference>
<comment type="subcellular location">
    <subcellularLocation>
        <location evidence="1">Lysosome</location>
    </subcellularLocation>
    <subcellularLocation>
        <location evidence="2">Secreted</location>
    </subcellularLocation>
</comment>
<dbReference type="InterPro" id="IPR029132">
    <property type="entry name" value="CBAH/NAAA_C"/>
</dbReference>
<evidence type="ECO:0000256" key="10">
    <source>
        <dbReference type="ARBA" id="ARBA00022919"/>
    </source>
</evidence>
<proteinExistence type="inferred from homology"/>
<evidence type="ECO:0000256" key="3">
    <source>
        <dbReference type="ARBA" id="ARBA00004760"/>
    </source>
</evidence>
<evidence type="ECO:0000256" key="7">
    <source>
        <dbReference type="ARBA" id="ARBA00022525"/>
    </source>
</evidence>
<organism evidence="21 22">
    <name type="scientific">Mesorhabditis spiculigera</name>
    <dbReference type="NCBI Taxonomy" id="96644"/>
    <lineage>
        <taxon>Eukaryota</taxon>
        <taxon>Metazoa</taxon>
        <taxon>Ecdysozoa</taxon>
        <taxon>Nematoda</taxon>
        <taxon>Chromadorea</taxon>
        <taxon>Rhabditida</taxon>
        <taxon>Rhabditina</taxon>
        <taxon>Rhabditomorpha</taxon>
        <taxon>Rhabditoidea</taxon>
        <taxon>Rhabditidae</taxon>
        <taxon>Mesorhabditinae</taxon>
        <taxon>Mesorhabditis</taxon>
    </lineage>
</organism>
<reference evidence="21" key="1">
    <citation type="submission" date="2023-06" db="EMBL/GenBank/DDBJ databases">
        <authorList>
            <person name="Delattre M."/>
        </authorList>
    </citation>
    <scope>NUCLEOTIDE SEQUENCE</scope>
    <source>
        <strain evidence="21">AF72</strain>
    </source>
</reference>
<feature type="signal peptide" evidence="18">
    <location>
        <begin position="1"/>
        <end position="16"/>
    </location>
</feature>
<dbReference type="EMBL" id="CATQJA010002708">
    <property type="protein sequence ID" value="CAJ0586528.1"/>
    <property type="molecule type" value="Genomic_DNA"/>
</dbReference>
<feature type="active site" description="Nucleophile" evidence="17">
    <location>
        <position position="146"/>
    </location>
</feature>
<protein>
    <recommendedName>
        <fullName evidence="16">Acid ceramidase</fullName>
        <ecNumber evidence="6">3.5.1.23</ecNumber>
    </recommendedName>
</protein>
<evidence type="ECO:0000256" key="1">
    <source>
        <dbReference type="ARBA" id="ARBA00004371"/>
    </source>
</evidence>
<evidence type="ECO:0000256" key="14">
    <source>
        <dbReference type="ARBA" id="ARBA00023180"/>
    </source>
</evidence>
<accession>A0AA36DFW1</accession>
<dbReference type="PANTHER" id="PTHR28583">
    <property type="entry name" value="ACID AMIDASE"/>
    <property type="match status" value="1"/>
</dbReference>
<evidence type="ECO:0000256" key="2">
    <source>
        <dbReference type="ARBA" id="ARBA00004613"/>
    </source>
</evidence>
<evidence type="ECO:0000259" key="20">
    <source>
        <dbReference type="Pfam" id="PF15508"/>
    </source>
</evidence>
<keyword evidence="9" id="KW-0378">Hydrolase</keyword>
<dbReference type="Pfam" id="PF15508">
    <property type="entry name" value="NAAA-beta"/>
    <property type="match status" value="1"/>
</dbReference>
<keyword evidence="15" id="KW-0458">Lysosome</keyword>
<evidence type="ECO:0000256" key="11">
    <source>
        <dbReference type="ARBA" id="ARBA00023098"/>
    </source>
</evidence>
<dbReference type="GO" id="GO:0017040">
    <property type="term" value="F:N-acylsphingosine amidohydrolase activity"/>
    <property type="evidence" value="ECO:0007669"/>
    <property type="project" value="UniProtKB-EC"/>
</dbReference>
<keyword evidence="8 18" id="KW-0732">Signal</keyword>
<comment type="similarity">
    <text evidence="5">Belongs to the acid ceramidase family.</text>
</comment>
<name>A0AA36DFW1_9BILA</name>
<keyword evidence="13" id="KW-1015">Disulfide bond</keyword>
<evidence type="ECO:0000259" key="19">
    <source>
        <dbReference type="Pfam" id="PF02275"/>
    </source>
</evidence>